<protein>
    <submittedName>
        <fullName evidence="13">Putative reverse transcriptase domain-containing protein</fullName>
    </submittedName>
</protein>
<feature type="region of interest" description="Disordered" evidence="10">
    <location>
        <begin position="1"/>
        <end position="40"/>
    </location>
</feature>
<dbReference type="PANTHER" id="PTHR37984:SF5">
    <property type="entry name" value="PROTEIN NYNRIN-LIKE"/>
    <property type="match status" value="1"/>
</dbReference>
<dbReference type="EMBL" id="BKCJ010002079">
    <property type="protein sequence ID" value="GEU46093.1"/>
    <property type="molecule type" value="Genomic_DNA"/>
</dbReference>
<dbReference type="Gene3D" id="3.10.10.10">
    <property type="entry name" value="HIV Type 1 Reverse Transcriptase, subunit A, domain 1"/>
    <property type="match status" value="2"/>
</dbReference>
<feature type="domain" description="Integrase catalytic" evidence="12">
    <location>
        <begin position="473"/>
        <end position="655"/>
    </location>
</feature>
<feature type="domain" description="CCHC-type" evidence="11">
    <location>
        <begin position="235"/>
        <end position="250"/>
    </location>
</feature>
<comment type="caution">
    <text evidence="13">The sequence shown here is derived from an EMBL/GenBank/DDBJ whole genome shotgun (WGS) entry which is preliminary data.</text>
</comment>
<proteinExistence type="predicted"/>
<keyword evidence="1" id="KW-0645">Protease</keyword>
<name>A0A6L2K9F3_TANCI</name>
<feature type="region of interest" description="Disordered" evidence="10">
    <location>
        <begin position="166"/>
        <end position="188"/>
    </location>
</feature>
<dbReference type="Gene3D" id="4.10.60.10">
    <property type="entry name" value="Zinc finger, CCHC-type"/>
    <property type="match status" value="1"/>
</dbReference>
<dbReference type="SUPFAM" id="SSF57756">
    <property type="entry name" value="Retrovirus zinc finger-like domains"/>
    <property type="match status" value="1"/>
</dbReference>
<keyword evidence="13" id="KW-0695">RNA-directed DNA polymerase</keyword>
<dbReference type="InterPro" id="IPR001584">
    <property type="entry name" value="Integrase_cat-core"/>
</dbReference>
<dbReference type="GO" id="GO:0015074">
    <property type="term" value="P:DNA integration"/>
    <property type="evidence" value="ECO:0007669"/>
    <property type="project" value="InterPro"/>
</dbReference>
<dbReference type="Pfam" id="PF17919">
    <property type="entry name" value="RT_RNaseH_2"/>
    <property type="match status" value="1"/>
</dbReference>
<dbReference type="GO" id="GO:0008270">
    <property type="term" value="F:zinc ion binding"/>
    <property type="evidence" value="ECO:0007669"/>
    <property type="project" value="UniProtKB-KW"/>
</dbReference>
<dbReference type="GO" id="GO:0008233">
    <property type="term" value="F:peptidase activity"/>
    <property type="evidence" value="ECO:0007669"/>
    <property type="project" value="UniProtKB-KW"/>
</dbReference>
<keyword evidence="8" id="KW-0863">Zinc-finger</keyword>
<evidence type="ECO:0000256" key="10">
    <source>
        <dbReference type="SAM" id="MobiDB-lite"/>
    </source>
</evidence>
<dbReference type="CDD" id="cd00303">
    <property type="entry name" value="retropepsin_like"/>
    <property type="match status" value="1"/>
</dbReference>
<dbReference type="InterPro" id="IPR012337">
    <property type="entry name" value="RNaseH-like_sf"/>
</dbReference>
<dbReference type="InterPro" id="IPR041577">
    <property type="entry name" value="RT_RNaseH_2"/>
</dbReference>
<keyword evidence="8" id="KW-0479">Metal-binding</keyword>
<dbReference type="SUPFAM" id="SSF56672">
    <property type="entry name" value="DNA/RNA polymerases"/>
    <property type="match status" value="1"/>
</dbReference>
<evidence type="ECO:0000259" key="12">
    <source>
        <dbReference type="PROSITE" id="PS50994"/>
    </source>
</evidence>
<dbReference type="InterPro" id="IPR043502">
    <property type="entry name" value="DNA/RNA_pol_sf"/>
</dbReference>
<dbReference type="Gene3D" id="3.30.420.10">
    <property type="entry name" value="Ribonuclease H-like superfamily/Ribonuclease H"/>
    <property type="match status" value="1"/>
</dbReference>
<dbReference type="GO" id="GO:0003964">
    <property type="term" value="F:RNA-directed DNA polymerase activity"/>
    <property type="evidence" value="ECO:0007669"/>
    <property type="project" value="UniProtKB-KW"/>
</dbReference>
<evidence type="ECO:0000256" key="1">
    <source>
        <dbReference type="ARBA" id="ARBA00022670"/>
    </source>
</evidence>
<evidence type="ECO:0000256" key="9">
    <source>
        <dbReference type="SAM" id="Coils"/>
    </source>
</evidence>
<evidence type="ECO:0000256" key="8">
    <source>
        <dbReference type="PROSITE-ProRule" id="PRU00047"/>
    </source>
</evidence>
<keyword evidence="5" id="KW-0255">Endonuclease</keyword>
<keyword evidence="9" id="KW-0175">Coiled coil</keyword>
<keyword evidence="3" id="KW-0548">Nucleotidyltransferase</keyword>
<evidence type="ECO:0000313" key="13">
    <source>
        <dbReference type="EMBL" id="GEU46093.1"/>
    </source>
</evidence>
<evidence type="ECO:0000256" key="4">
    <source>
        <dbReference type="ARBA" id="ARBA00022722"/>
    </source>
</evidence>
<dbReference type="InterPro" id="IPR056924">
    <property type="entry name" value="SH3_Tf2-1"/>
</dbReference>
<dbReference type="Pfam" id="PF00098">
    <property type="entry name" value="zf-CCHC"/>
    <property type="match status" value="1"/>
</dbReference>
<dbReference type="InterPro" id="IPR021109">
    <property type="entry name" value="Peptidase_aspartic_dom_sf"/>
</dbReference>
<dbReference type="InterPro" id="IPR036397">
    <property type="entry name" value="RNaseH_sf"/>
</dbReference>
<reference evidence="13" key="1">
    <citation type="journal article" date="2019" name="Sci. Rep.">
        <title>Draft genome of Tanacetum cinerariifolium, the natural source of mosquito coil.</title>
        <authorList>
            <person name="Yamashiro T."/>
            <person name="Shiraishi A."/>
            <person name="Satake H."/>
            <person name="Nakayama K."/>
        </authorList>
    </citation>
    <scope>NUCLEOTIDE SEQUENCE</scope>
</reference>
<keyword evidence="2" id="KW-0808">Transferase</keyword>
<dbReference type="GO" id="GO:0006508">
    <property type="term" value="P:proteolysis"/>
    <property type="evidence" value="ECO:0007669"/>
    <property type="project" value="UniProtKB-KW"/>
</dbReference>
<dbReference type="GO" id="GO:0004519">
    <property type="term" value="F:endonuclease activity"/>
    <property type="evidence" value="ECO:0007669"/>
    <property type="project" value="UniProtKB-KW"/>
</dbReference>
<gene>
    <name evidence="13" type="ORF">Tci_018071</name>
</gene>
<feature type="coiled-coil region" evidence="9">
    <location>
        <begin position="676"/>
        <end position="703"/>
    </location>
</feature>
<dbReference type="InterPro" id="IPR036875">
    <property type="entry name" value="Znf_CCHC_sf"/>
</dbReference>
<dbReference type="InterPro" id="IPR050951">
    <property type="entry name" value="Retrovirus_Pol_polyprotein"/>
</dbReference>
<dbReference type="InterPro" id="IPR001878">
    <property type="entry name" value="Znf_CCHC"/>
</dbReference>
<evidence type="ECO:0000256" key="5">
    <source>
        <dbReference type="ARBA" id="ARBA00022759"/>
    </source>
</evidence>
<dbReference type="PROSITE" id="PS50158">
    <property type="entry name" value="ZF_CCHC"/>
    <property type="match status" value="1"/>
</dbReference>
<keyword evidence="7" id="KW-0511">Multifunctional enzyme</keyword>
<keyword evidence="5" id="KW-0378">Hydrolase</keyword>
<dbReference type="SMART" id="SM00343">
    <property type="entry name" value="ZnF_C2HC"/>
    <property type="match status" value="2"/>
</dbReference>
<dbReference type="PROSITE" id="PS50994">
    <property type="entry name" value="INTEGRASE"/>
    <property type="match status" value="1"/>
</dbReference>
<accession>A0A6L2K9F3</accession>
<dbReference type="GO" id="GO:0003677">
    <property type="term" value="F:DNA binding"/>
    <property type="evidence" value="ECO:0007669"/>
    <property type="project" value="UniProtKB-KW"/>
</dbReference>
<keyword evidence="4" id="KW-0540">Nuclease</keyword>
<feature type="region of interest" description="Disordered" evidence="10">
    <location>
        <begin position="1759"/>
        <end position="1786"/>
    </location>
</feature>
<dbReference type="PANTHER" id="PTHR37984">
    <property type="entry name" value="PROTEIN CBG26694"/>
    <property type="match status" value="1"/>
</dbReference>
<evidence type="ECO:0000256" key="7">
    <source>
        <dbReference type="ARBA" id="ARBA00023268"/>
    </source>
</evidence>
<feature type="compositionally biased region" description="Basic and acidic residues" evidence="10">
    <location>
        <begin position="1"/>
        <end position="30"/>
    </location>
</feature>
<evidence type="ECO:0000256" key="6">
    <source>
        <dbReference type="ARBA" id="ARBA00023125"/>
    </source>
</evidence>
<keyword evidence="8" id="KW-0862">Zinc</keyword>
<evidence type="ECO:0000259" key="11">
    <source>
        <dbReference type="PROSITE" id="PS50158"/>
    </source>
</evidence>
<evidence type="ECO:0000256" key="3">
    <source>
        <dbReference type="ARBA" id="ARBA00022695"/>
    </source>
</evidence>
<evidence type="ECO:0000256" key="2">
    <source>
        <dbReference type="ARBA" id="ARBA00022679"/>
    </source>
</evidence>
<keyword evidence="6" id="KW-0238">DNA-binding</keyword>
<feature type="compositionally biased region" description="Basic and acidic residues" evidence="10">
    <location>
        <begin position="166"/>
        <end position="187"/>
    </location>
</feature>
<dbReference type="Gene3D" id="2.40.70.10">
    <property type="entry name" value="Acid Proteases"/>
    <property type="match status" value="1"/>
</dbReference>
<sequence>MVNARHKEVKASTSKEAKLSASDAEHDHSDNGSSLNSEDLNFRGFTDEETKVLSSMIRKQVGKTIKNVVPYFISQTTDNLKDFQTLAQTNETVNEMWKKFNDLICYCSEYHGNEKLKVEIFQRMLRDDFREVIFPFKCTTLDALLSRARVREANLLMKKNKEAKETKRKLEFGDRDTKKPKNDHIQRSDGTQIKTPCKKCHKTHLEVCRANLSGCYKCDALNHMSKDYKKPMILCYNCNQLGHKLNECPNSKAIKAKPLKSIKEEKVEKEKVPNLKARVYMLATKEDKLVHDVVTCMIIVSSIPARVLYDSGASVSFVSYEFSKKLSTPLSKLPSPLEVKIADNKAVVVSNVYREIEIEINDSTFRIDLISIIQKLVRVVNPQGREIIIYGDKRKDISSEKKSEKDVPVVKEFLDVFPKDLPGIPPERQGEFRIDLISGATPIAKTSYRLAPFEVKELMSEFQELLDKGFIRPSSSPWGALIFFVMKKDGSMRMCIDYRLASYYRRFIQDFSKIASSLTKLTKKNTPFMRGKEQEEAFDTLRKKLCEAPILVLLEGTEDMVVYSDASYSGLRCVLMQQDFQKELGTKLHTSTTFHPQMDGQSEQTIQMLEDMLRVYVIDFGGNCDDHLPLVEFAYNNSYHAIIKIPPYEMLYSRRCRTLVCCEEVGSRELASTDVVLATTEKIETIRERLKEAQDRWKSYANNRRRLIEFKVGDFVMLKVSSWKGVLRFKNKGKLSPRFIGAFKILKQVREVAYILELPKEIRGIYNTFHVSYLRKCLADESSVITLDDIEINTEITTQEEPVAILGRKSRQICNKQISLVKVQWKHHKGTSIRWEPEDMMKIKTKWCRQCKEKKYLGVIVVAFWITFRVLFFSFTVTDGNSSSVNIKQHCGRGFGIGGIIEQTKDIYSGMSIAGQPETTVDEYLTKVRDDSGPRIVKPLFEENIKFKFWGQCIDELKENVFFESENEDPHKHISNITDIVDLFHSLGVSRDQKVDFKGPIHRMTPAARIEAIIELSKRSLSWYEKRDFKNKDLQHKYKLPDEGRISKLEETLSTIIEETRRKQKENENLFGKIKKSYEKTLKKQASSIKTIKGHLGRIVEIIHGREVRSLPSFTETNPRGLAHAITTRSGPNYNPPKNPLEEINDTQKQNHEKHIYKKEEKVESIKHWPISGLALANLGASISLIPYSMFLILNLGELKPTCMCIELANKSSQIQKGIAKNVIFKIDSWNETITFDLEKSMRFQPSDDDTCHSVDIIDLSILDHVQEILPPEPFDSILFEPINHHLPTEINSLWDDNEGEQDLINQISGDLEPESEDYTKPTLFAANMFKGEKPTTKLKDFLSHLEYAFLDNNKEFLVINSSLLSSQDKELLLGVLTKHKSALAWKVADIKGISPSFCTHKILMDDNFKPVVQPQHRLNPKVQDAVKTEIIKLLDADLIYAIYDSPWEEQAAQSFTPYWNFSMIDDEEVLQFRENFMKALQTFLQQFSRYSFGVMPKVLLIAWERFFEIKHAFTDKQYQPEEIQELMCKLLEDVRDINEELSEYINSPSWNHPTFYNDDEEHSIQYKEYLKNSSNAIAPVLPTEKPEYSLSMGYEHPSTIPEMESDEVINLEEENVVYQEEKEIDLDDILQIQDVILREKLLSINRLIVDIEFLNDNHTPDRVLKSSSSFPIFENTTAHANNSHPEYDSFCFEIEPDLGRLNSIVMKDISDNLTNDSLLEEVDLYLVSDNSIPPGIGNIDYDSEGDIHFLEKSLSDDSFPLPKNESSNFDHHDDPSFPRPPPEPPDVEVFFDFEPDLGELISAVMNNIDELNEDICFDPGRVKTPFLTLASPLRVDGILLGWNFHVL</sequence>
<dbReference type="Pfam" id="PF08284">
    <property type="entry name" value="RVP_2"/>
    <property type="match status" value="1"/>
</dbReference>
<dbReference type="SUPFAM" id="SSF53098">
    <property type="entry name" value="Ribonuclease H-like"/>
    <property type="match status" value="1"/>
</dbReference>
<organism evidence="13">
    <name type="scientific">Tanacetum cinerariifolium</name>
    <name type="common">Dalmatian daisy</name>
    <name type="synonym">Chrysanthemum cinerariifolium</name>
    <dbReference type="NCBI Taxonomy" id="118510"/>
    <lineage>
        <taxon>Eukaryota</taxon>
        <taxon>Viridiplantae</taxon>
        <taxon>Streptophyta</taxon>
        <taxon>Embryophyta</taxon>
        <taxon>Tracheophyta</taxon>
        <taxon>Spermatophyta</taxon>
        <taxon>Magnoliopsida</taxon>
        <taxon>eudicotyledons</taxon>
        <taxon>Gunneridae</taxon>
        <taxon>Pentapetalae</taxon>
        <taxon>asterids</taxon>
        <taxon>campanulids</taxon>
        <taxon>Asterales</taxon>
        <taxon>Asteraceae</taxon>
        <taxon>Asteroideae</taxon>
        <taxon>Anthemideae</taxon>
        <taxon>Anthemidinae</taxon>
        <taxon>Tanacetum</taxon>
    </lineage>
</organism>
<dbReference type="Pfam" id="PF24626">
    <property type="entry name" value="SH3_Tf2-1"/>
    <property type="match status" value="1"/>
</dbReference>